<dbReference type="PROSITE" id="PS50297">
    <property type="entry name" value="ANK_REP_REGION"/>
    <property type="match status" value="4"/>
</dbReference>
<sequence length="1019" mass="115165">MGGCMSTRREHVYETPGTSTARRTLPTHPTPKPVSSNPPTAINGPPMVSQATDASVSSTSYTIGQTIICIQFPINPWKILGLNSASSSREDAKLAFKKMIAVASLQNQALVSLANHILTSTAPRYQRQQGTDLYTIRNLDHFTVAAYGDTEELRNMIKRNASLVESADEHGRTLLYLACKSGFEDIVEMLLENDADKNKIQRDGSTPLHAAAYFGHPLVVEFLIRYGARTDIKNSWGKTALEESATTEIRNMIENPPPDLINSLAGIMKERKLVSEFKGYRTKPSEQMYAIEFIRHPNVYDAETREKLPEFMQSWKLTWHGTRYKNVESIMEHGLLPAGKKGIKPPSGHFGLGKEYQGIPNWAAAIFVSPSIWYAADGAYAEKVKSQGDEWCVLIKAFCKPDSYGRYSFDEVLGLVYDYEAMFFPFSFRYRSFKITPRTPKDRCFQDQESEPPITLAFTCGIFTNLDRRSPGYETEILMNTLTSEMYLIVILNPKKTKASAEERDTGRCRSAMFTLISYCHAVRSCHWSAQVTLNSGGNITCRPRPRDERKFVNVVNVRNVDWGLCPVIGFREAPSYNSYLAWTLNVCIQFPFNPWEILGLNSASSSRNDVKLAFTKMIAGAPVQNQALISLANHILTSTAPRYQGQQGTDLYIIRNPDHFTVAAYGDTEELRNMIKRNASLIESTDEHGRTLLYLACKSGFTDIVKMLLKNGADNNKIQKDGSTPLHAAAYFGHPQVVELLFEYVARTDIKNSWGKTALEESATTEIRNMIENQHSSPIYSLAGIMKERKLVFKVRKCRNKANKQVFAIEFIRHLNAYDAETRVKLPELMQSWKLTWHGTRYKNLESIMEHGLLPAGKKGIKPPPGHYALGKEYQGVQNWAAAIFVSPSIWYAADSVYAEKVESQGDEWCVLIKALCKPGSYKQYDPTIFSYAKMENEPVYPEYRVPIDADKQDEETVILRVEFERNVVVHSVVFIRTKKLQEPSISYDKMTKLLCKAPKSLVRTLSRRHKNSSTKCQ</sequence>
<dbReference type="PANTHER" id="PTHR24123:SF142">
    <property type="entry name" value="ANKYRIN"/>
    <property type="match status" value="1"/>
</dbReference>
<reference evidence="4" key="1">
    <citation type="submission" date="2020-04" db="EMBL/GenBank/DDBJ databases">
        <authorList>
            <person name="Alioto T."/>
            <person name="Alioto T."/>
            <person name="Gomez Garrido J."/>
        </authorList>
    </citation>
    <scope>NUCLEOTIDE SEQUENCE</scope>
    <source>
        <strain evidence="4">A484AB</strain>
    </source>
</reference>
<dbReference type="Pfam" id="PF13637">
    <property type="entry name" value="Ank_4"/>
    <property type="match status" value="2"/>
</dbReference>
<keyword evidence="1" id="KW-0677">Repeat</keyword>
<name>A0A7D9EG55_PARCT</name>
<evidence type="ECO:0000313" key="4">
    <source>
        <dbReference type="EMBL" id="CAB4007710.1"/>
    </source>
</evidence>
<comment type="caution">
    <text evidence="4">The sequence shown here is derived from an EMBL/GenBank/DDBJ whole genome shotgun (WGS) entry which is preliminary data.</text>
</comment>
<dbReference type="OrthoDB" id="539213at2759"/>
<evidence type="ECO:0000313" key="5">
    <source>
        <dbReference type="Proteomes" id="UP001152795"/>
    </source>
</evidence>
<dbReference type="EMBL" id="CACRXK020005885">
    <property type="protein sequence ID" value="CAB4007710.1"/>
    <property type="molecule type" value="Genomic_DNA"/>
</dbReference>
<dbReference type="InterPro" id="IPR036770">
    <property type="entry name" value="Ankyrin_rpt-contain_sf"/>
</dbReference>
<dbReference type="AlphaFoldDB" id="A0A7D9EG55"/>
<dbReference type="InterPro" id="IPR051165">
    <property type="entry name" value="Multifunctional_ANK_Repeat"/>
</dbReference>
<keyword evidence="5" id="KW-1185">Reference proteome</keyword>
<protein>
    <submittedName>
        <fullName evidence="4">Ankyrin repeat-containing domain</fullName>
    </submittedName>
</protein>
<dbReference type="PRINTS" id="PR01415">
    <property type="entry name" value="ANKYRIN"/>
</dbReference>
<organism evidence="4 5">
    <name type="scientific">Paramuricea clavata</name>
    <name type="common">Red gorgonian</name>
    <name type="synonym">Violescent sea-whip</name>
    <dbReference type="NCBI Taxonomy" id="317549"/>
    <lineage>
        <taxon>Eukaryota</taxon>
        <taxon>Metazoa</taxon>
        <taxon>Cnidaria</taxon>
        <taxon>Anthozoa</taxon>
        <taxon>Octocorallia</taxon>
        <taxon>Malacalcyonacea</taxon>
        <taxon>Plexauridae</taxon>
        <taxon>Paramuricea</taxon>
    </lineage>
</organism>
<keyword evidence="2" id="KW-0040">ANK repeat</keyword>
<evidence type="ECO:0000256" key="2">
    <source>
        <dbReference type="ARBA" id="ARBA00023043"/>
    </source>
</evidence>
<dbReference type="SMART" id="SM00248">
    <property type="entry name" value="ANK"/>
    <property type="match status" value="4"/>
</dbReference>
<dbReference type="SUPFAM" id="SSF48403">
    <property type="entry name" value="Ankyrin repeat"/>
    <property type="match status" value="2"/>
</dbReference>
<proteinExistence type="predicted"/>
<evidence type="ECO:0000256" key="1">
    <source>
        <dbReference type="ARBA" id="ARBA00022737"/>
    </source>
</evidence>
<dbReference type="PROSITE" id="PS50088">
    <property type="entry name" value="ANK_REPEAT"/>
    <property type="match status" value="4"/>
</dbReference>
<gene>
    <name evidence="4" type="ORF">PACLA_8A008214</name>
</gene>
<evidence type="ECO:0000256" key="3">
    <source>
        <dbReference type="SAM" id="MobiDB-lite"/>
    </source>
</evidence>
<dbReference type="PANTHER" id="PTHR24123">
    <property type="entry name" value="ANKYRIN REPEAT-CONTAINING"/>
    <property type="match status" value="1"/>
</dbReference>
<dbReference type="InterPro" id="IPR002110">
    <property type="entry name" value="Ankyrin_rpt"/>
</dbReference>
<accession>A0A7D9EG55</accession>
<dbReference type="Proteomes" id="UP001152795">
    <property type="component" value="Unassembled WGS sequence"/>
</dbReference>
<dbReference type="Gene3D" id="1.25.40.20">
    <property type="entry name" value="Ankyrin repeat-containing domain"/>
    <property type="match status" value="2"/>
</dbReference>
<feature type="region of interest" description="Disordered" evidence="3">
    <location>
        <begin position="1"/>
        <end position="43"/>
    </location>
</feature>